<dbReference type="AlphaFoldDB" id="A0A8J7GI16"/>
<sequence>MRDAVYLAVLAALLLAIVWPFTVSPEATGNQLAISSDRRVNMRNNLYTALAEPVSLDGADKDQQPEPTTDRPRPSTVYTASIETNDNDRIGSLLGAFPS</sequence>
<comment type="caution">
    <text evidence="2">The sequence shown here is derived from an EMBL/GenBank/DDBJ whole genome shotgun (WGS) entry which is preliminary data.</text>
</comment>
<proteinExistence type="predicted"/>
<accession>A0A8J7GI16</accession>
<dbReference type="EMBL" id="JADOUF010000001">
    <property type="protein sequence ID" value="MBG6138416.1"/>
    <property type="molecule type" value="Genomic_DNA"/>
</dbReference>
<feature type="region of interest" description="Disordered" evidence="1">
    <location>
        <begin position="53"/>
        <end position="78"/>
    </location>
</feature>
<reference evidence="2" key="1">
    <citation type="submission" date="2020-11" db="EMBL/GenBank/DDBJ databases">
        <title>Sequencing the genomes of 1000 actinobacteria strains.</title>
        <authorList>
            <person name="Klenk H.-P."/>
        </authorList>
    </citation>
    <scope>NUCLEOTIDE SEQUENCE</scope>
    <source>
        <strain evidence="2">DSM 45356</strain>
    </source>
</reference>
<evidence type="ECO:0000313" key="3">
    <source>
        <dbReference type="Proteomes" id="UP000622552"/>
    </source>
</evidence>
<organism evidence="2 3">
    <name type="scientific">Longispora fulva</name>
    <dbReference type="NCBI Taxonomy" id="619741"/>
    <lineage>
        <taxon>Bacteria</taxon>
        <taxon>Bacillati</taxon>
        <taxon>Actinomycetota</taxon>
        <taxon>Actinomycetes</taxon>
        <taxon>Micromonosporales</taxon>
        <taxon>Micromonosporaceae</taxon>
        <taxon>Longispora</taxon>
    </lineage>
</organism>
<protein>
    <submittedName>
        <fullName evidence="2">Uncharacterized protein</fullName>
    </submittedName>
</protein>
<evidence type="ECO:0000256" key="1">
    <source>
        <dbReference type="SAM" id="MobiDB-lite"/>
    </source>
</evidence>
<dbReference type="Proteomes" id="UP000622552">
    <property type="component" value="Unassembled WGS sequence"/>
</dbReference>
<feature type="compositionally biased region" description="Basic and acidic residues" evidence="1">
    <location>
        <begin position="58"/>
        <end position="73"/>
    </location>
</feature>
<evidence type="ECO:0000313" key="2">
    <source>
        <dbReference type="EMBL" id="MBG6138416.1"/>
    </source>
</evidence>
<keyword evidence="3" id="KW-1185">Reference proteome</keyword>
<gene>
    <name evidence="2" type="ORF">IW245_004610</name>
</gene>
<name>A0A8J7GI16_9ACTN</name>
<dbReference type="RefSeq" id="WP_197005176.1">
    <property type="nucleotide sequence ID" value="NZ_BONS01000037.1"/>
</dbReference>